<accession>D5P6N3</accession>
<comment type="catalytic activity">
    <reaction evidence="1">
        <text>a 4-O-methyl-thymidine in DNA + L-cysteinyl-[protein] = a thymidine in DNA + S-methyl-L-cysteinyl-[protein]</text>
        <dbReference type="Rhea" id="RHEA:53428"/>
        <dbReference type="Rhea" id="RHEA-COMP:10131"/>
        <dbReference type="Rhea" id="RHEA-COMP:10132"/>
        <dbReference type="Rhea" id="RHEA-COMP:13555"/>
        <dbReference type="Rhea" id="RHEA-COMP:13556"/>
        <dbReference type="ChEBI" id="CHEBI:29950"/>
        <dbReference type="ChEBI" id="CHEBI:82612"/>
        <dbReference type="ChEBI" id="CHEBI:137386"/>
        <dbReference type="ChEBI" id="CHEBI:137387"/>
        <dbReference type="EC" id="2.1.1.63"/>
    </reaction>
</comment>
<keyword evidence="3 8" id="KW-0808">Transferase</keyword>
<evidence type="ECO:0000256" key="5">
    <source>
        <dbReference type="ARBA" id="ARBA00023204"/>
    </source>
</evidence>
<dbReference type="GO" id="GO:0003908">
    <property type="term" value="F:methylated-DNA-[protein]-cysteine S-methyltransferase activity"/>
    <property type="evidence" value="ECO:0007669"/>
    <property type="project" value="UniProtKB-EC"/>
</dbReference>
<dbReference type="AlphaFoldDB" id="D5P6N3"/>
<feature type="domain" description="Methylated-DNA-[protein]-cysteine S-methyltransferase DNA binding" evidence="7">
    <location>
        <begin position="2"/>
        <end position="43"/>
    </location>
</feature>
<dbReference type="EMBL" id="ADNV01000159">
    <property type="protein sequence ID" value="EFG78265.1"/>
    <property type="molecule type" value="Genomic_DNA"/>
</dbReference>
<dbReference type="EC" id="2.1.1.63" evidence="8"/>
<dbReference type="Gene3D" id="1.10.10.10">
    <property type="entry name" value="Winged helix-like DNA-binding domain superfamily/Winged helix DNA-binding domain"/>
    <property type="match status" value="1"/>
</dbReference>
<dbReference type="InterPro" id="IPR036388">
    <property type="entry name" value="WH-like_DNA-bd_sf"/>
</dbReference>
<dbReference type="Proteomes" id="UP000003653">
    <property type="component" value="Unassembled WGS sequence"/>
</dbReference>
<reference evidence="8 9" key="1">
    <citation type="submission" date="2010-04" db="EMBL/GenBank/DDBJ databases">
        <authorList>
            <person name="Muzny D."/>
            <person name="Qin X."/>
            <person name="Deng J."/>
            <person name="Jiang H."/>
            <person name="Liu Y."/>
            <person name="Qu J."/>
            <person name="Song X.-Z."/>
            <person name="Zhang L."/>
            <person name="Thornton R."/>
            <person name="Coyle M."/>
            <person name="Francisco L."/>
            <person name="Jackson L."/>
            <person name="Javaid M."/>
            <person name="Korchina V."/>
            <person name="Kovar C."/>
            <person name="Mata R."/>
            <person name="Mathew T."/>
            <person name="Ngo R."/>
            <person name="Nguyen L."/>
            <person name="Nguyen N."/>
            <person name="Okwuonu G."/>
            <person name="Ongeri F."/>
            <person name="Pham C."/>
            <person name="Simmons D."/>
            <person name="Wilczek-Boney K."/>
            <person name="Hale W."/>
            <person name="Jakkamsetti A."/>
            <person name="Pham P."/>
            <person name="Ruth R."/>
            <person name="San Lucas F."/>
            <person name="Warren J."/>
            <person name="Zhang J."/>
            <person name="Zhao Z."/>
            <person name="Zhou C."/>
            <person name="Zhu D."/>
            <person name="Lee S."/>
            <person name="Bess C."/>
            <person name="Blankenburg K."/>
            <person name="Forbes L."/>
            <person name="Fu Q."/>
            <person name="Gubbala S."/>
            <person name="Hirani K."/>
            <person name="Jayaseelan J.C."/>
            <person name="Lara F."/>
            <person name="Munidasa M."/>
            <person name="Palculict T."/>
            <person name="Patil S."/>
            <person name="Pu L.-L."/>
            <person name="Saada N."/>
            <person name="Tang L."/>
            <person name="Weissenberger G."/>
            <person name="Zhu Y."/>
            <person name="Hemphill L."/>
            <person name="Shang Y."/>
            <person name="Youmans B."/>
            <person name="Ayvaz T."/>
            <person name="Ross M."/>
            <person name="Santibanez J."/>
            <person name="Aqrawi P."/>
            <person name="Gross S."/>
            <person name="Joshi V."/>
            <person name="Fowler G."/>
            <person name="Nazareth L."/>
            <person name="Reid J."/>
            <person name="Worley K."/>
            <person name="Petrosino J."/>
            <person name="Highlander S."/>
            <person name="Gibbs R."/>
        </authorList>
    </citation>
    <scope>NUCLEOTIDE SEQUENCE [LARGE SCALE GENOMIC DNA]</scope>
    <source>
        <strain evidence="8 9">ATCC BAA-614</strain>
    </source>
</reference>
<sequence>MANAHNPVAIVVPCHRVIAANGILTGYGSGLQRKRDLLDLEKVHGCATLFD</sequence>
<evidence type="ECO:0000259" key="7">
    <source>
        <dbReference type="Pfam" id="PF01035"/>
    </source>
</evidence>
<dbReference type="NCBIfam" id="TIGR00589">
    <property type="entry name" value="ogt"/>
    <property type="match status" value="1"/>
</dbReference>
<proteinExistence type="predicted"/>
<dbReference type="InterPro" id="IPR014048">
    <property type="entry name" value="MethylDNA_cys_MeTrfase_DNA-bd"/>
</dbReference>
<dbReference type="PROSITE" id="PS00374">
    <property type="entry name" value="MGMT"/>
    <property type="match status" value="1"/>
</dbReference>
<dbReference type="CDD" id="cd06445">
    <property type="entry name" value="ATase"/>
    <property type="match status" value="1"/>
</dbReference>
<dbReference type="HOGENOM" id="CLU_3101132_0_0_11"/>
<dbReference type="GO" id="GO:0006281">
    <property type="term" value="P:DNA repair"/>
    <property type="evidence" value="ECO:0007669"/>
    <property type="project" value="UniProtKB-KW"/>
</dbReference>
<organism evidence="8 9">
    <name type="scientific">Mycobacterium parascrofulaceum ATCC BAA-614</name>
    <dbReference type="NCBI Taxonomy" id="525368"/>
    <lineage>
        <taxon>Bacteria</taxon>
        <taxon>Bacillati</taxon>
        <taxon>Actinomycetota</taxon>
        <taxon>Actinomycetes</taxon>
        <taxon>Mycobacteriales</taxon>
        <taxon>Mycobacteriaceae</taxon>
        <taxon>Mycobacterium</taxon>
        <taxon>Mycobacterium simiae complex</taxon>
    </lineage>
</organism>
<keyword evidence="9" id="KW-1185">Reference proteome</keyword>
<gene>
    <name evidence="8" type="primary">ogt2</name>
    <name evidence="8" type="ORF">HMPREF0591_1827</name>
</gene>
<evidence type="ECO:0000313" key="8">
    <source>
        <dbReference type="EMBL" id="EFG78265.1"/>
    </source>
</evidence>
<comment type="catalytic activity">
    <reaction evidence="6">
        <text>a 6-O-methyl-2'-deoxyguanosine in DNA + L-cysteinyl-[protein] = S-methyl-L-cysteinyl-[protein] + a 2'-deoxyguanosine in DNA</text>
        <dbReference type="Rhea" id="RHEA:24000"/>
        <dbReference type="Rhea" id="RHEA-COMP:10131"/>
        <dbReference type="Rhea" id="RHEA-COMP:10132"/>
        <dbReference type="Rhea" id="RHEA-COMP:11367"/>
        <dbReference type="Rhea" id="RHEA-COMP:11368"/>
        <dbReference type="ChEBI" id="CHEBI:29950"/>
        <dbReference type="ChEBI" id="CHEBI:82612"/>
        <dbReference type="ChEBI" id="CHEBI:85445"/>
        <dbReference type="ChEBI" id="CHEBI:85448"/>
        <dbReference type="EC" id="2.1.1.63"/>
    </reaction>
</comment>
<dbReference type="InterPro" id="IPR001497">
    <property type="entry name" value="MethylDNA_cys_MeTrfase_AS"/>
</dbReference>
<protein>
    <submittedName>
        <fullName evidence="8">6-O-methylguanine DNA methyltransferase, DNA binding domain protein</fullName>
        <ecNumber evidence="8">2.1.1.63</ecNumber>
    </submittedName>
</protein>
<evidence type="ECO:0000256" key="2">
    <source>
        <dbReference type="ARBA" id="ARBA00022603"/>
    </source>
</evidence>
<dbReference type="PANTHER" id="PTHR10815">
    <property type="entry name" value="METHYLATED-DNA--PROTEIN-CYSTEINE METHYLTRANSFERASE"/>
    <property type="match status" value="1"/>
</dbReference>
<dbReference type="GO" id="GO:0032259">
    <property type="term" value="P:methylation"/>
    <property type="evidence" value="ECO:0007669"/>
    <property type="project" value="UniProtKB-KW"/>
</dbReference>
<keyword evidence="4" id="KW-0227">DNA damage</keyword>
<evidence type="ECO:0000256" key="3">
    <source>
        <dbReference type="ARBA" id="ARBA00022679"/>
    </source>
</evidence>
<dbReference type="eggNOG" id="COG0350">
    <property type="taxonomic scope" value="Bacteria"/>
</dbReference>
<dbReference type="PANTHER" id="PTHR10815:SF5">
    <property type="entry name" value="METHYLATED-DNA--PROTEIN-CYSTEINE METHYLTRANSFERASE"/>
    <property type="match status" value="1"/>
</dbReference>
<evidence type="ECO:0000256" key="4">
    <source>
        <dbReference type="ARBA" id="ARBA00022763"/>
    </source>
</evidence>
<evidence type="ECO:0000256" key="6">
    <source>
        <dbReference type="ARBA" id="ARBA00049348"/>
    </source>
</evidence>
<dbReference type="Pfam" id="PF01035">
    <property type="entry name" value="DNA_binding_1"/>
    <property type="match status" value="1"/>
</dbReference>
<keyword evidence="2 8" id="KW-0489">Methyltransferase</keyword>
<keyword evidence="5" id="KW-0234">DNA repair</keyword>
<name>D5P6N3_9MYCO</name>
<dbReference type="InterPro" id="IPR036217">
    <property type="entry name" value="MethylDNA_cys_MeTrfase_DNAb"/>
</dbReference>
<comment type="caution">
    <text evidence="8">The sequence shown here is derived from an EMBL/GenBank/DDBJ whole genome shotgun (WGS) entry which is preliminary data.</text>
</comment>
<evidence type="ECO:0000313" key="9">
    <source>
        <dbReference type="Proteomes" id="UP000003653"/>
    </source>
</evidence>
<dbReference type="SUPFAM" id="SSF46767">
    <property type="entry name" value="Methylated DNA-protein cysteine methyltransferase, C-terminal domain"/>
    <property type="match status" value="1"/>
</dbReference>
<evidence type="ECO:0000256" key="1">
    <source>
        <dbReference type="ARBA" id="ARBA00001286"/>
    </source>
</evidence>